<sequence>MRVSSLKYRYLASADPVKYEVFYVECPILELYAEFGNIGEGKWRSISFPIRKVGAKEEAESPSTWLCSGFTTLLESSHYDIPESSIGKHSSVPSLDFYSDKQNVQQSSPMFYPGNTYKGMSSSFIDWQSAGDFGCTVSYTRKDDVLPTTSIGKGTSNPGLARGCMLEL</sequence>
<comment type="caution">
    <text evidence="1">The sequence shown here is derived from an EMBL/GenBank/DDBJ whole genome shotgun (WGS) entry which is preliminary data.</text>
</comment>
<proteinExistence type="predicted"/>
<evidence type="ECO:0000313" key="2">
    <source>
        <dbReference type="Proteomes" id="UP000828251"/>
    </source>
</evidence>
<organism evidence="1 2">
    <name type="scientific">Gossypium stocksii</name>
    <dbReference type="NCBI Taxonomy" id="47602"/>
    <lineage>
        <taxon>Eukaryota</taxon>
        <taxon>Viridiplantae</taxon>
        <taxon>Streptophyta</taxon>
        <taxon>Embryophyta</taxon>
        <taxon>Tracheophyta</taxon>
        <taxon>Spermatophyta</taxon>
        <taxon>Magnoliopsida</taxon>
        <taxon>eudicotyledons</taxon>
        <taxon>Gunneridae</taxon>
        <taxon>Pentapetalae</taxon>
        <taxon>rosids</taxon>
        <taxon>malvids</taxon>
        <taxon>Malvales</taxon>
        <taxon>Malvaceae</taxon>
        <taxon>Malvoideae</taxon>
        <taxon>Gossypium</taxon>
    </lineage>
</organism>
<gene>
    <name evidence="1" type="ORF">J1N35_015681</name>
</gene>
<protein>
    <submittedName>
        <fullName evidence="1">Uncharacterized protein</fullName>
    </submittedName>
</protein>
<reference evidence="1 2" key="1">
    <citation type="journal article" date="2021" name="Plant Biotechnol. J.">
        <title>Multi-omics assisted identification of the key and species-specific regulatory components of drought-tolerant mechanisms in Gossypium stocksii.</title>
        <authorList>
            <person name="Yu D."/>
            <person name="Ke L."/>
            <person name="Zhang D."/>
            <person name="Wu Y."/>
            <person name="Sun Y."/>
            <person name="Mei J."/>
            <person name="Sun J."/>
            <person name="Sun Y."/>
        </authorList>
    </citation>
    <scope>NUCLEOTIDE SEQUENCE [LARGE SCALE GENOMIC DNA]</scope>
    <source>
        <strain evidence="2">cv. E1</strain>
        <tissue evidence="1">Leaf</tissue>
    </source>
</reference>
<dbReference type="Proteomes" id="UP000828251">
    <property type="component" value="Unassembled WGS sequence"/>
</dbReference>
<accession>A0A9D3VXG0</accession>
<dbReference type="OrthoDB" id="10539647at2759"/>
<evidence type="ECO:0000313" key="1">
    <source>
        <dbReference type="EMBL" id="KAH1098760.1"/>
    </source>
</evidence>
<dbReference type="EMBL" id="JAIQCV010000005">
    <property type="protein sequence ID" value="KAH1098760.1"/>
    <property type="molecule type" value="Genomic_DNA"/>
</dbReference>
<dbReference type="AlphaFoldDB" id="A0A9D3VXG0"/>
<keyword evidence="2" id="KW-1185">Reference proteome</keyword>
<name>A0A9D3VXG0_9ROSI</name>